<organism evidence="2 3">
    <name type="scientific">Dreissena polymorpha</name>
    <name type="common">Zebra mussel</name>
    <name type="synonym">Mytilus polymorpha</name>
    <dbReference type="NCBI Taxonomy" id="45954"/>
    <lineage>
        <taxon>Eukaryota</taxon>
        <taxon>Metazoa</taxon>
        <taxon>Spiralia</taxon>
        <taxon>Lophotrochozoa</taxon>
        <taxon>Mollusca</taxon>
        <taxon>Bivalvia</taxon>
        <taxon>Autobranchia</taxon>
        <taxon>Heteroconchia</taxon>
        <taxon>Euheterodonta</taxon>
        <taxon>Imparidentia</taxon>
        <taxon>Neoheterodontei</taxon>
        <taxon>Myida</taxon>
        <taxon>Dreissenoidea</taxon>
        <taxon>Dreissenidae</taxon>
        <taxon>Dreissena</taxon>
    </lineage>
</organism>
<evidence type="ECO:0000256" key="1">
    <source>
        <dbReference type="SAM" id="MobiDB-lite"/>
    </source>
</evidence>
<evidence type="ECO:0000313" key="3">
    <source>
        <dbReference type="Proteomes" id="UP000828390"/>
    </source>
</evidence>
<protein>
    <submittedName>
        <fullName evidence="2">Uncharacterized protein</fullName>
    </submittedName>
</protein>
<feature type="region of interest" description="Disordered" evidence="1">
    <location>
        <begin position="30"/>
        <end position="51"/>
    </location>
</feature>
<sequence length="125" mass="14823">MSDMVMTYPINKCRDFLKKCQCLRQDRRTDALVSEKNQQTKEDFKHRDGPGYFHSNEELHISFEQAHFHRDLSSSSSMSTHQQQTTKKRGLNSYMKSKPRFRENISVTFEWTAEKIKQTQNKTEG</sequence>
<dbReference type="AlphaFoldDB" id="A0A9D4MDB0"/>
<name>A0A9D4MDB0_DREPO</name>
<reference evidence="2" key="2">
    <citation type="submission" date="2020-11" db="EMBL/GenBank/DDBJ databases">
        <authorList>
            <person name="McCartney M.A."/>
            <person name="Auch B."/>
            <person name="Kono T."/>
            <person name="Mallez S."/>
            <person name="Becker A."/>
            <person name="Gohl D.M."/>
            <person name="Silverstein K.A.T."/>
            <person name="Koren S."/>
            <person name="Bechman K.B."/>
            <person name="Herman A."/>
            <person name="Abrahante J.E."/>
            <person name="Garbe J."/>
        </authorList>
    </citation>
    <scope>NUCLEOTIDE SEQUENCE</scope>
    <source>
        <strain evidence="2">Duluth1</strain>
        <tissue evidence="2">Whole animal</tissue>
    </source>
</reference>
<reference evidence="2" key="1">
    <citation type="journal article" date="2019" name="bioRxiv">
        <title>The Genome of the Zebra Mussel, Dreissena polymorpha: A Resource for Invasive Species Research.</title>
        <authorList>
            <person name="McCartney M.A."/>
            <person name="Auch B."/>
            <person name="Kono T."/>
            <person name="Mallez S."/>
            <person name="Zhang Y."/>
            <person name="Obille A."/>
            <person name="Becker A."/>
            <person name="Abrahante J.E."/>
            <person name="Garbe J."/>
            <person name="Badalamenti J.P."/>
            <person name="Herman A."/>
            <person name="Mangelson H."/>
            <person name="Liachko I."/>
            <person name="Sullivan S."/>
            <person name="Sone E.D."/>
            <person name="Koren S."/>
            <person name="Silverstein K.A.T."/>
            <person name="Beckman K.B."/>
            <person name="Gohl D.M."/>
        </authorList>
    </citation>
    <scope>NUCLEOTIDE SEQUENCE</scope>
    <source>
        <strain evidence="2">Duluth1</strain>
        <tissue evidence="2">Whole animal</tissue>
    </source>
</reference>
<proteinExistence type="predicted"/>
<accession>A0A9D4MDB0</accession>
<comment type="caution">
    <text evidence="2">The sequence shown here is derived from an EMBL/GenBank/DDBJ whole genome shotgun (WGS) entry which is preliminary data.</text>
</comment>
<keyword evidence="3" id="KW-1185">Reference proteome</keyword>
<feature type="compositionally biased region" description="Basic and acidic residues" evidence="1">
    <location>
        <begin position="38"/>
        <end position="51"/>
    </location>
</feature>
<dbReference type="Proteomes" id="UP000828390">
    <property type="component" value="Unassembled WGS sequence"/>
</dbReference>
<feature type="region of interest" description="Disordered" evidence="1">
    <location>
        <begin position="70"/>
        <end position="97"/>
    </location>
</feature>
<gene>
    <name evidence="2" type="ORF">DPMN_038733</name>
</gene>
<feature type="compositionally biased region" description="Low complexity" evidence="1">
    <location>
        <begin position="73"/>
        <end position="85"/>
    </location>
</feature>
<dbReference type="EMBL" id="JAIWYP010000002">
    <property type="protein sequence ID" value="KAH3875467.1"/>
    <property type="molecule type" value="Genomic_DNA"/>
</dbReference>
<evidence type="ECO:0000313" key="2">
    <source>
        <dbReference type="EMBL" id="KAH3875467.1"/>
    </source>
</evidence>